<protein>
    <recommendedName>
        <fullName evidence="2">SCP domain-containing protein</fullName>
    </recommendedName>
</protein>
<dbReference type="EMBL" id="JACVVK020000004">
    <property type="protein sequence ID" value="KAK7507178.1"/>
    <property type="molecule type" value="Genomic_DNA"/>
</dbReference>
<dbReference type="Proteomes" id="UP001519460">
    <property type="component" value="Unassembled WGS sequence"/>
</dbReference>
<feature type="chain" id="PRO_5044751968" description="SCP domain-containing protein" evidence="1">
    <location>
        <begin position="25"/>
        <end position="374"/>
    </location>
</feature>
<keyword evidence="4" id="KW-1185">Reference proteome</keyword>
<dbReference type="Gene3D" id="3.40.33.10">
    <property type="entry name" value="CAP"/>
    <property type="match status" value="2"/>
</dbReference>
<evidence type="ECO:0000256" key="1">
    <source>
        <dbReference type="SAM" id="SignalP"/>
    </source>
</evidence>
<dbReference type="SMART" id="SM00198">
    <property type="entry name" value="SCP"/>
    <property type="match status" value="1"/>
</dbReference>
<dbReference type="PRINTS" id="PR00837">
    <property type="entry name" value="V5TPXLIKE"/>
</dbReference>
<dbReference type="InterPro" id="IPR001283">
    <property type="entry name" value="CRISP-related"/>
</dbReference>
<keyword evidence="1" id="KW-0732">Signal</keyword>
<dbReference type="AlphaFoldDB" id="A0ABD0M6T0"/>
<dbReference type="InterPro" id="IPR035940">
    <property type="entry name" value="CAP_sf"/>
</dbReference>
<reference evidence="3 4" key="1">
    <citation type="journal article" date="2023" name="Sci. Data">
        <title>Genome assembly of the Korean intertidal mud-creeper Batillaria attramentaria.</title>
        <authorList>
            <person name="Patra A.K."/>
            <person name="Ho P.T."/>
            <person name="Jun S."/>
            <person name="Lee S.J."/>
            <person name="Kim Y."/>
            <person name="Won Y.J."/>
        </authorList>
    </citation>
    <scope>NUCLEOTIDE SEQUENCE [LARGE SCALE GENOMIC DNA]</scope>
    <source>
        <strain evidence="3">Wonlab-2016</strain>
    </source>
</reference>
<dbReference type="InterPro" id="IPR014044">
    <property type="entry name" value="CAP_dom"/>
</dbReference>
<evidence type="ECO:0000313" key="3">
    <source>
        <dbReference type="EMBL" id="KAK7507178.1"/>
    </source>
</evidence>
<feature type="domain" description="SCP" evidence="2">
    <location>
        <begin position="31"/>
        <end position="180"/>
    </location>
</feature>
<sequence length="374" mass="43204">MAVSSRTKWFVELLFLALASLAHCELVDIKPYYSLILEKHNDLRRTASPPASDMREMIWDDKLAEDAEKWSQYCRYQRPPKHMFDCGSNLAYQRRWVHSWHSIRSNIRHGLNGWAREREYFQYGTDCGSACSYVQMIYSAAYRVGCAMNKCQQLLVSRNRRERHATLFVCFYAPKSTLVGIFPYRSGGTCRECPAGTKCAEDLCVPDTAPAPVRLPETPAPTRRPTVPTDMSADALTDQESYFLTTIHNSFRRQEDCPSLTWDMTLQKWADWIVNCKADYPGPPHAYTNFYRCADHMPVYEVVYGWSKEGRDTNIQLEKGCRTPYDQTQCTHYTNMMQPQLTSMACSACNCGDGTRQLVCVYDNQVVRRYRGYK</sequence>
<dbReference type="Pfam" id="PF00188">
    <property type="entry name" value="CAP"/>
    <property type="match status" value="2"/>
</dbReference>
<proteinExistence type="predicted"/>
<dbReference type="PANTHER" id="PTHR10334">
    <property type="entry name" value="CYSTEINE-RICH SECRETORY PROTEIN-RELATED"/>
    <property type="match status" value="1"/>
</dbReference>
<comment type="caution">
    <text evidence="3">The sequence shown here is derived from an EMBL/GenBank/DDBJ whole genome shotgun (WGS) entry which is preliminary data.</text>
</comment>
<evidence type="ECO:0000259" key="2">
    <source>
        <dbReference type="SMART" id="SM00198"/>
    </source>
</evidence>
<accession>A0ABD0M6T0</accession>
<gene>
    <name evidence="3" type="ORF">BaRGS_00001113</name>
</gene>
<organism evidence="3 4">
    <name type="scientific">Batillaria attramentaria</name>
    <dbReference type="NCBI Taxonomy" id="370345"/>
    <lineage>
        <taxon>Eukaryota</taxon>
        <taxon>Metazoa</taxon>
        <taxon>Spiralia</taxon>
        <taxon>Lophotrochozoa</taxon>
        <taxon>Mollusca</taxon>
        <taxon>Gastropoda</taxon>
        <taxon>Caenogastropoda</taxon>
        <taxon>Sorbeoconcha</taxon>
        <taxon>Cerithioidea</taxon>
        <taxon>Batillariidae</taxon>
        <taxon>Batillaria</taxon>
    </lineage>
</organism>
<name>A0ABD0M6T0_9CAEN</name>
<feature type="signal peptide" evidence="1">
    <location>
        <begin position="1"/>
        <end position="24"/>
    </location>
</feature>
<evidence type="ECO:0000313" key="4">
    <source>
        <dbReference type="Proteomes" id="UP001519460"/>
    </source>
</evidence>
<dbReference type="SUPFAM" id="SSF55797">
    <property type="entry name" value="PR-1-like"/>
    <property type="match status" value="2"/>
</dbReference>